<evidence type="ECO:0000313" key="3">
    <source>
        <dbReference type="Proteomes" id="UP000245429"/>
    </source>
</evidence>
<protein>
    <submittedName>
        <fullName evidence="2">Uncharacterized protein</fullName>
    </submittedName>
</protein>
<sequence>MNSQNDFYKVKKQILFLIIYSVFISLILIFGLFFRIYTDKNQTFNEISVKRINVLENDGTLRMTISNKEMSPAPLSYGKPFGLQGGNRTGIIFFNEEGTEAGGLIFAGKTDTLNNNYEAYGHLSFDQYNQNQVLYLQYSDENGTKKTGLYIDDWQEKPIFAEWNSKFKEIIESSLEETEKEQAIKQLMEPTEGHPAFANRVFIGRDTNKSAILNLCDGQGNTRLQLLVDSLGNAKINFLNSKGEIDYSFPPVN</sequence>
<dbReference type="Proteomes" id="UP000245429">
    <property type="component" value="Chromosome"/>
</dbReference>
<name>A0A2U8QX32_9FLAO</name>
<feature type="transmembrane region" description="Helical" evidence="1">
    <location>
        <begin position="14"/>
        <end position="37"/>
    </location>
</feature>
<dbReference type="EMBL" id="CP029463">
    <property type="protein sequence ID" value="AWM14345.1"/>
    <property type="molecule type" value="Genomic_DNA"/>
</dbReference>
<keyword evidence="1" id="KW-0472">Membrane</keyword>
<reference evidence="2 3" key="1">
    <citation type="submission" date="2018-05" db="EMBL/GenBank/DDBJ databases">
        <title>Flavobacterium sp. MEBiC07310.</title>
        <authorList>
            <person name="Baek K."/>
        </authorList>
    </citation>
    <scope>NUCLEOTIDE SEQUENCE [LARGE SCALE GENOMIC DNA]</scope>
    <source>
        <strain evidence="2 3">MEBiC07310</strain>
    </source>
</reference>
<accession>A0A2U8QX32</accession>
<dbReference type="KEGG" id="fse:DI487_11095"/>
<keyword evidence="3" id="KW-1185">Reference proteome</keyword>
<organism evidence="2 3">
    <name type="scientific">Flavobacterium sediminis</name>
    <dbReference type="NCBI Taxonomy" id="2201181"/>
    <lineage>
        <taxon>Bacteria</taxon>
        <taxon>Pseudomonadati</taxon>
        <taxon>Bacteroidota</taxon>
        <taxon>Flavobacteriia</taxon>
        <taxon>Flavobacteriales</taxon>
        <taxon>Flavobacteriaceae</taxon>
        <taxon>Flavobacterium</taxon>
    </lineage>
</organism>
<dbReference type="RefSeq" id="WP_109569705.1">
    <property type="nucleotide sequence ID" value="NZ_CP029463.1"/>
</dbReference>
<dbReference type="OrthoDB" id="1349101at2"/>
<keyword evidence="1" id="KW-0812">Transmembrane</keyword>
<keyword evidence="1" id="KW-1133">Transmembrane helix</keyword>
<dbReference type="AlphaFoldDB" id="A0A2U8QX32"/>
<proteinExistence type="predicted"/>
<evidence type="ECO:0000313" key="2">
    <source>
        <dbReference type="EMBL" id="AWM14345.1"/>
    </source>
</evidence>
<gene>
    <name evidence="2" type="ORF">DI487_11095</name>
</gene>
<evidence type="ECO:0000256" key="1">
    <source>
        <dbReference type="SAM" id="Phobius"/>
    </source>
</evidence>